<dbReference type="Pfam" id="PF00669">
    <property type="entry name" value="Flagellin_N"/>
    <property type="match status" value="1"/>
</dbReference>
<evidence type="ECO:0000256" key="5">
    <source>
        <dbReference type="SAM" id="Coils"/>
    </source>
</evidence>
<keyword evidence="8" id="KW-0282">Flagellum</keyword>
<evidence type="ECO:0000256" key="2">
    <source>
        <dbReference type="ARBA" id="ARBA00004613"/>
    </source>
</evidence>
<gene>
    <name evidence="8" type="primary">flgL</name>
    <name evidence="8" type="ORF">ACFONA_01935</name>
</gene>
<dbReference type="Pfam" id="PF00700">
    <property type="entry name" value="Flagellin_C"/>
    <property type="match status" value="1"/>
</dbReference>
<feature type="domain" description="Flagellin N-terminal" evidence="6">
    <location>
        <begin position="3"/>
        <end position="137"/>
    </location>
</feature>
<dbReference type="EMBL" id="JBHRXP010000001">
    <property type="protein sequence ID" value="MFC3578911.1"/>
    <property type="molecule type" value="Genomic_DNA"/>
</dbReference>
<dbReference type="RefSeq" id="WP_261293690.1">
    <property type="nucleotide sequence ID" value="NZ_JANQBK010000004.1"/>
</dbReference>
<dbReference type="NCBIfam" id="TIGR02550">
    <property type="entry name" value="flagell_flgL"/>
    <property type="match status" value="1"/>
</dbReference>
<evidence type="ECO:0000256" key="3">
    <source>
        <dbReference type="ARBA" id="ARBA00005709"/>
    </source>
</evidence>
<keyword evidence="8" id="KW-0966">Cell projection</keyword>
<name>A0ABV7SQ67_9SPHN</name>
<evidence type="ECO:0000259" key="6">
    <source>
        <dbReference type="Pfam" id="PF00669"/>
    </source>
</evidence>
<accession>A0ABV7SQ67</accession>
<dbReference type="Gene3D" id="1.20.1330.10">
    <property type="entry name" value="f41 fragment of flagellin, N-terminal domain"/>
    <property type="match status" value="1"/>
</dbReference>
<comment type="caution">
    <text evidence="8">The sequence shown here is derived from an EMBL/GenBank/DDBJ whole genome shotgun (WGS) entry which is preliminary data.</text>
</comment>
<keyword evidence="8" id="KW-0969">Cilium</keyword>
<keyword evidence="4" id="KW-0975">Bacterial flagellum</keyword>
<feature type="domain" description="Flagellin C-terminal" evidence="7">
    <location>
        <begin position="229"/>
        <end position="306"/>
    </location>
</feature>
<dbReference type="Proteomes" id="UP001595713">
    <property type="component" value="Unassembled WGS sequence"/>
</dbReference>
<evidence type="ECO:0000259" key="7">
    <source>
        <dbReference type="Pfam" id="PF00700"/>
    </source>
</evidence>
<evidence type="ECO:0000256" key="4">
    <source>
        <dbReference type="ARBA" id="ARBA00023143"/>
    </source>
</evidence>
<dbReference type="InterPro" id="IPR001492">
    <property type="entry name" value="Flagellin"/>
</dbReference>
<dbReference type="InterPro" id="IPR013384">
    <property type="entry name" value="Flagell_FlgL"/>
</dbReference>
<dbReference type="InterPro" id="IPR001029">
    <property type="entry name" value="Flagellin_N"/>
</dbReference>
<proteinExistence type="inferred from homology"/>
<evidence type="ECO:0000313" key="9">
    <source>
        <dbReference type="Proteomes" id="UP001595713"/>
    </source>
</evidence>
<comment type="subcellular location">
    <subcellularLocation>
        <location evidence="1">Bacterial flagellum</location>
    </subcellularLocation>
    <subcellularLocation>
        <location evidence="2">Secreted</location>
    </subcellularLocation>
</comment>
<dbReference type="PANTHER" id="PTHR42792:SF1">
    <property type="entry name" value="FLAGELLAR HOOK-ASSOCIATED PROTEIN 3"/>
    <property type="match status" value="1"/>
</dbReference>
<organism evidence="8 9">
    <name type="scientific">Sphingomonas hylomeconis</name>
    <dbReference type="NCBI Taxonomy" id="1395958"/>
    <lineage>
        <taxon>Bacteria</taxon>
        <taxon>Pseudomonadati</taxon>
        <taxon>Pseudomonadota</taxon>
        <taxon>Alphaproteobacteria</taxon>
        <taxon>Sphingomonadales</taxon>
        <taxon>Sphingomonadaceae</taxon>
        <taxon>Sphingomonas</taxon>
    </lineage>
</organism>
<evidence type="ECO:0000256" key="1">
    <source>
        <dbReference type="ARBA" id="ARBA00004365"/>
    </source>
</evidence>
<evidence type="ECO:0000313" key="8">
    <source>
        <dbReference type="EMBL" id="MFC3578911.1"/>
    </source>
</evidence>
<keyword evidence="9" id="KW-1185">Reference proteome</keyword>
<keyword evidence="5" id="KW-0175">Coiled coil</keyword>
<comment type="similarity">
    <text evidence="3">Belongs to the bacterial flagellin family.</text>
</comment>
<feature type="coiled-coil region" evidence="5">
    <location>
        <begin position="73"/>
        <end position="100"/>
    </location>
</feature>
<protein>
    <submittedName>
        <fullName evidence="8">Flagellar hook-associated protein FlgL</fullName>
    </submittedName>
</protein>
<dbReference type="PANTHER" id="PTHR42792">
    <property type="entry name" value="FLAGELLIN"/>
    <property type="match status" value="1"/>
</dbReference>
<sequence>MQISTSQLYDRSTAMMQSLSARADKLQTQISTGIRLTAPSDDVVAYQKLATLKRAGANDQAYTANINVATSVLAQSDTTLASIENQLQRAAELATQANNGTLSPENRKVIGEQLKGIVQDLVGLANTKDVRGQPLFGAATGDTAVTQGADGSVHFTGTGESAPIPVGDGVTVQANDSAARLFGGIASGSGTSDMFAIISTLAEALTSDTDATAAATAAATQAGTDLKAVLTQVASARGSVGARGARLDLELDRLSDTAITRESDRVGLEDTDATAAITELKKMMTVLEATQASFSKLSSLSLFNYLS</sequence>
<dbReference type="InterPro" id="IPR046358">
    <property type="entry name" value="Flagellin_C"/>
</dbReference>
<reference evidence="9" key="1">
    <citation type="journal article" date="2019" name="Int. J. Syst. Evol. Microbiol.">
        <title>The Global Catalogue of Microorganisms (GCM) 10K type strain sequencing project: providing services to taxonomists for standard genome sequencing and annotation.</title>
        <authorList>
            <consortium name="The Broad Institute Genomics Platform"/>
            <consortium name="The Broad Institute Genome Sequencing Center for Infectious Disease"/>
            <person name="Wu L."/>
            <person name="Ma J."/>
        </authorList>
    </citation>
    <scope>NUCLEOTIDE SEQUENCE [LARGE SCALE GENOMIC DNA]</scope>
    <source>
        <strain evidence="9">KCTC 42739</strain>
    </source>
</reference>
<dbReference type="SUPFAM" id="SSF64518">
    <property type="entry name" value="Phase 1 flagellin"/>
    <property type="match status" value="1"/>
</dbReference>